<dbReference type="Pfam" id="PF13424">
    <property type="entry name" value="TPR_12"/>
    <property type="match status" value="1"/>
</dbReference>
<keyword evidence="1" id="KW-0677">Repeat</keyword>
<reference evidence="3" key="1">
    <citation type="journal article" date="2019" name="bioRxiv">
        <title>The Genome of the Zebra Mussel, Dreissena polymorpha: A Resource for Invasive Species Research.</title>
        <authorList>
            <person name="McCartney M.A."/>
            <person name="Auch B."/>
            <person name="Kono T."/>
            <person name="Mallez S."/>
            <person name="Zhang Y."/>
            <person name="Obille A."/>
            <person name="Becker A."/>
            <person name="Abrahante J.E."/>
            <person name="Garbe J."/>
            <person name="Badalamenti J.P."/>
            <person name="Herman A."/>
            <person name="Mangelson H."/>
            <person name="Liachko I."/>
            <person name="Sullivan S."/>
            <person name="Sone E.D."/>
            <person name="Koren S."/>
            <person name="Silverstein K.A.T."/>
            <person name="Beckman K.B."/>
            <person name="Gohl D.M."/>
        </authorList>
    </citation>
    <scope>NUCLEOTIDE SEQUENCE</scope>
    <source>
        <strain evidence="3">Duluth1</strain>
        <tissue evidence="3">Whole animal</tissue>
    </source>
</reference>
<dbReference type="SUPFAM" id="SSF48452">
    <property type="entry name" value="TPR-like"/>
    <property type="match status" value="1"/>
</dbReference>
<proteinExistence type="predicted"/>
<evidence type="ECO:0000256" key="1">
    <source>
        <dbReference type="ARBA" id="ARBA00022737"/>
    </source>
</evidence>
<gene>
    <name evidence="3" type="ORF">DPMN_097473</name>
</gene>
<keyword evidence="4" id="KW-1185">Reference proteome</keyword>
<accession>A0A9D4R5S1</accession>
<organism evidence="3 4">
    <name type="scientific">Dreissena polymorpha</name>
    <name type="common">Zebra mussel</name>
    <name type="synonym">Mytilus polymorpha</name>
    <dbReference type="NCBI Taxonomy" id="45954"/>
    <lineage>
        <taxon>Eukaryota</taxon>
        <taxon>Metazoa</taxon>
        <taxon>Spiralia</taxon>
        <taxon>Lophotrochozoa</taxon>
        <taxon>Mollusca</taxon>
        <taxon>Bivalvia</taxon>
        <taxon>Autobranchia</taxon>
        <taxon>Heteroconchia</taxon>
        <taxon>Euheterodonta</taxon>
        <taxon>Imparidentia</taxon>
        <taxon>Neoheterodontei</taxon>
        <taxon>Myida</taxon>
        <taxon>Dreissenoidea</taxon>
        <taxon>Dreissenidae</taxon>
        <taxon>Dreissena</taxon>
    </lineage>
</organism>
<protein>
    <submittedName>
        <fullName evidence="3">Uncharacterized protein</fullName>
    </submittedName>
</protein>
<dbReference type="InterPro" id="IPR011990">
    <property type="entry name" value="TPR-like_helical_dom_sf"/>
</dbReference>
<dbReference type="PANTHER" id="PTHR45641">
    <property type="entry name" value="TETRATRICOPEPTIDE REPEAT PROTEIN (AFU_ORTHOLOGUE AFUA_6G03870)"/>
    <property type="match status" value="1"/>
</dbReference>
<reference evidence="3" key="2">
    <citation type="submission" date="2020-11" db="EMBL/GenBank/DDBJ databases">
        <authorList>
            <person name="McCartney M.A."/>
            <person name="Auch B."/>
            <person name="Kono T."/>
            <person name="Mallez S."/>
            <person name="Becker A."/>
            <person name="Gohl D.M."/>
            <person name="Silverstein K.A.T."/>
            <person name="Koren S."/>
            <person name="Bechman K.B."/>
            <person name="Herman A."/>
            <person name="Abrahante J.E."/>
            <person name="Garbe J."/>
        </authorList>
    </citation>
    <scope>NUCLEOTIDE SEQUENCE</scope>
    <source>
        <strain evidence="3">Duluth1</strain>
        <tissue evidence="3">Whole animal</tissue>
    </source>
</reference>
<name>A0A9D4R5S1_DREPO</name>
<dbReference type="Gene3D" id="1.25.40.10">
    <property type="entry name" value="Tetratricopeptide repeat domain"/>
    <property type="match status" value="1"/>
</dbReference>
<evidence type="ECO:0000256" key="2">
    <source>
        <dbReference type="ARBA" id="ARBA00022803"/>
    </source>
</evidence>
<dbReference type="EMBL" id="JAIWYP010000003">
    <property type="protein sequence ID" value="KAH3854912.1"/>
    <property type="molecule type" value="Genomic_DNA"/>
</dbReference>
<dbReference type="AlphaFoldDB" id="A0A9D4R5S1"/>
<evidence type="ECO:0000313" key="3">
    <source>
        <dbReference type="EMBL" id="KAH3854912.1"/>
    </source>
</evidence>
<comment type="caution">
    <text evidence="3">The sequence shown here is derived from an EMBL/GenBank/DDBJ whole genome shotgun (WGS) entry which is preliminary data.</text>
</comment>
<dbReference type="Proteomes" id="UP000828390">
    <property type="component" value="Unassembled WGS sequence"/>
</dbReference>
<dbReference type="PANTHER" id="PTHR45641:SF19">
    <property type="entry name" value="NEPHROCYSTIN-3"/>
    <property type="match status" value="1"/>
</dbReference>
<sequence>MTLGKLGRFEEAETYHFASLRKSRITLGHNHPSVGMTLNNIGLMYHQKSDKVMAIKYLLEGLEIMKTSKASDLSQIESLINIANAYIVIGEFYKATQALEDSEVIVSRQFLPPLSEISYINDTWGTLYLKQGQLDKATEMFDNAALGRETMSYGGTVHVEILVNAIKVAT</sequence>
<evidence type="ECO:0000313" key="4">
    <source>
        <dbReference type="Proteomes" id="UP000828390"/>
    </source>
</evidence>
<keyword evidence="2" id="KW-0802">TPR repeat</keyword>